<protein>
    <submittedName>
        <fullName evidence="2">Uncharacterized protein</fullName>
    </submittedName>
</protein>
<evidence type="ECO:0000313" key="2">
    <source>
        <dbReference type="EMBL" id="KAG7354306.1"/>
    </source>
</evidence>
<feature type="coiled-coil region" evidence="1">
    <location>
        <begin position="45"/>
        <end position="72"/>
    </location>
</feature>
<reference evidence="2" key="2">
    <citation type="submission" date="2021-04" db="EMBL/GenBank/DDBJ databases">
        <authorList>
            <person name="Podell S."/>
        </authorList>
    </citation>
    <scope>NUCLEOTIDE SEQUENCE</scope>
    <source>
        <strain evidence="2">Hildebrandi</strain>
    </source>
</reference>
<dbReference type="Proteomes" id="UP000693970">
    <property type="component" value="Unassembled WGS sequence"/>
</dbReference>
<reference evidence="2" key="1">
    <citation type="journal article" date="2021" name="Sci. Rep.">
        <title>Diploid genomic architecture of Nitzschia inconspicua, an elite biomass production diatom.</title>
        <authorList>
            <person name="Oliver A."/>
            <person name="Podell S."/>
            <person name="Pinowska A."/>
            <person name="Traller J.C."/>
            <person name="Smith S.R."/>
            <person name="McClure R."/>
            <person name="Beliaev A."/>
            <person name="Bohutskyi P."/>
            <person name="Hill E.A."/>
            <person name="Rabines A."/>
            <person name="Zheng H."/>
            <person name="Allen L.Z."/>
            <person name="Kuo A."/>
            <person name="Grigoriev I.V."/>
            <person name="Allen A.E."/>
            <person name="Hazlebeck D."/>
            <person name="Allen E.E."/>
        </authorList>
    </citation>
    <scope>NUCLEOTIDE SEQUENCE</scope>
    <source>
        <strain evidence="2">Hildebrandi</strain>
    </source>
</reference>
<keyword evidence="1" id="KW-0175">Coiled coil</keyword>
<name>A0A9K3L3W7_9STRA</name>
<sequence>MHFPSFVVGSLVSGGAFLLVDQQMAYRERLTYKWPLAQWSEDQFRANWKELVTQLKGERQQIRQQLNMKKEELEIPTFSRDGIVKKWNQMVDSAQGYFSKRQ</sequence>
<dbReference type="EMBL" id="JAGRRH010000016">
    <property type="protein sequence ID" value="KAG7354306.1"/>
    <property type="molecule type" value="Genomic_DNA"/>
</dbReference>
<dbReference type="AlphaFoldDB" id="A0A9K3L3W7"/>
<comment type="caution">
    <text evidence="2">The sequence shown here is derived from an EMBL/GenBank/DDBJ whole genome shotgun (WGS) entry which is preliminary data.</text>
</comment>
<evidence type="ECO:0000256" key="1">
    <source>
        <dbReference type="SAM" id="Coils"/>
    </source>
</evidence>
<gene>
    <name evidence="2" type="ORF">IV203_003662</name>
</gene>
<proteinExistence type="predicted"/>
<dbReference type="OrthoDB" id="10499480at2759"/>
<accession>A0A9K3L3W7</accession>
<evidence type="ECO:0000313" key="3">
    <source>
        <dbReference type="Proteomes" id="UP000693970"/>
    </source>
</evidence>
<keyword evidence="3" id="KW-1185">Reference proteome</keyword>
<organism evidence="2 3">
    <name type="scientific">Nitzschia inconspicua</name>
    <dbReference type="NCBI Taxonomy" id="303405"/>
    <lineage>
        <taxon>Eukaryota</taxon>
        <taxon>Sar</taxon>
        <taxon>Stramenopiles</taxon>
        <taxon>Ochrophyta</taxon>
        <taxon>Bacillariophyta</taxon>
        <taxon>Bacillariophyceae</taxon>
        <taxon>Bacillariophycidae</taxon>
        <taxon>Bacillariales</taxon>
        <taxon>Bacillariaceae</taxon>
        <taxon>Nitzschia</taxon>
    </lineage>
</organism>